<evidence type="ECO:0000256" key="5">
    <source>
        <dbReference type="RuleBase" id="RU367021"/>
    </source>
</evidence>
<dbReference type="PROSITE" id="PS00101">
    <property type="entry name" value="HEXAPEP_TRANSFERASES"/>
    <property type="match status" value="1"/>
</dbReference>
<organism evidence="7 8">
    <name type="scientific">Sphingobacterium kitahiroshimense</name>
    <dbReference type="NCBI Taxonomy" id="470446"/>
    <lineage>
        <taxon>Bacteria</taxon>
        <taxon>Pseudomonadati</taxon>
        <taxon>Bacteroidota</taxon>
        <taxon>Sphingobacteriia</taxon>
        <taxon>Sphingobacteriales</taxon>
        <taxon>Sphingobacteriaceae</taxon>
        <taxon>Sphingobacterium</taxon>
    </lineage>
</organism>
<dbReference type="RefSeq" id="WP_346582566.1">
    <property type="nucleotide sequence ID" value="NZ_JBDJLH010000001.1"/>
</dbReference>
<dbReference type="InterPro" id="IPR024688">
    <property type="entry name" value="Mac_dom"/>
</dbReference>
<dbReference type="InterPro" id="IPR039369">
    <property type="entry name" value="LacA-like"/>
</dbReference>
<dbReference type="Pfam" id="PF00132">
    <property type="entry name" value="Hexapep"/>
    <property type="match status" value="1"/>
</dbReference>
<dbReference type="CDD" id="cd03357">
    <property type="entry name" value="LbH_MAT_GAT"/>
    <property type="match status" value="1"/>
</dbReference>
<evidence type="ECO:0000256" key="3">
    <source>
        <dbReference type="ARBA" id="ARBA00022737"/>
    </source>
</evidence>
<evidence type="ECO:0000313" key="7">
    <source>
        <dbReference type="EMBL" id="MEN5379704.1"/>
    </source>
</evidence>
<evidence type="ECO:0000259" key="6">
    <source>
        <dbReference type="Pfam" id="PF12464"/>
    </source>
</evidence>
<evidence type="ECO:0000256" key="4">
    <source>
        <dbReference type="ARBA" id="ARBA00023315"/>
    </source>
</evidence>
<feature type="domain" description="Maltose/galactoside acetyltransferase" evidence="6">
    <location>
        <begin position="8"/>
        <end position="52"/>
    </location>
</feature>
<dbReference type="InterPro" id="IPR011004">
    <property type="entry name" value="Trimer_LpxA-like_sf"/>
</dbReference>
<evidence type="ECO:0000313" key="8">
    <source>
        <dbReference type="Proteomes" id="UP001409291"/>
    </source>
</evidence>
<protein>
    <recommendedName>
        <fullName evidence="5">Acetyltransferase</fullName>
        <ecNumber evidence="5">2.3.1.-</ecNumber>
    </recommendedName>
</protein>
<dbReference type="EMBL" id="JBDJNQ010000011">
    <property type="protein sequence ID" value="MEN5379704.1"/>
    <property type="molecule type" value="Genomic_DNA"/>
</dbReference>
<reference evidence="7 8" key="1">
    <citation type="submission" date="2024-04" db="EMBL/GenBank/DDBJ databases">
        <title>WGS of bacteria from Torrens River.</title>
        <authorList>
            <person name="Wyrsch E.R."/>
            <person name="Drigo B."/>
        </authorList>
    </citation>
    <scope>NUCLEOTIDE SEQUENCE [LARGE SCALE GENOMIC DNA]</scope>
    <source>
        <strain evidence="7 8">TWI391</strain>
    </source>
</reference>
<dbReference type="EC" id="2.3.1.-" evidence="5"/>
<proteinExistence type="inferred from homology"/>
<comment type="similarity">
    <text evidence="1 5">Belongs to the transferase hexapeptide repeat family.</text>
</comment>
<dbReference type="Proteomes" id="UP001409291">
    <property type="component" value="Unassembled WGS sequence"/>
</dbReference>
<keyword evidence="3" id="KW-0677">Repeat</keyword>
<dbReference type="InterPro" id="IPR001451">
    <property type="entry name" value="Hexapep"/>
</dbReference>
<comment type="caution">
    <text evidence="7">The sequence shown here is derived from an EMBL/GenBank/DDBJ whole genome shotgun (WGS) entry which is preliminary data.</text>
</comment>
<gene>
    <name evidence="7" type="ORF">ABE541_20730</name>
</gene>
<dbReference type="SUPFAM" id="SSF51161">
    <property type="entry name" value="Trimeric LpxA-like enzymes"/>
    <property type="match status" value="1"/>
</dbReference>
<dbReference type="PANTHER" id="PTHR43017">
    <property type="entry name" value="GALACTOSIDE O-ACETYLTRANSFERASE"/>
    <property type="match status" value="1"/>
</dbReference>
<dbReference type="InterPro" id="IPR018357">
    <property type="entry name" value="Hexapep_transf_CS"/>
</dbReference>
<evidence type="ECO:0000256" key="2">
    <source>
        <dbReference type="ARBA" id="ARBA00022679"/>
    </source>
</evidence>
<dbReference type="PANTHER" id="PTHR43017:SF1">
    <property type="entry name" value="ACETYLTRANSFERASE YJL218W-RELATED"/>
    <property type="match status" value="1"/>
</dbReference>
<keyword evidence="4 5" id="KW-0012">Acyltransferase</keyword>
<keyword evidence="2 5" id="KW-0808">Transferase</keyword>
<dbReference type="Pfam" id="PF12464">
    <property type="entry name" value="Mac"/>
    <property type="match status" value="1"/>
</dbReference>
<accession>A0ABV0C1U9</accession>
<evidence type="ECO:0000256" key="1">
    <source>
        <dbReference type="ARBA" id="ARBA00007274"/>
    </source>
</evidence>
<keyword evidence="8" id="KW-1185">Reference proteome</keyword>
<dbReference type="GO" id="GO:0016746">
    <property type="term" value="F:acyltransferase activity"/>
    <property type="evidence" value="ECO:0007669"/>
    <property type="project" value="UniProtKB-KW"/>
</dbReference>
<name>A0ABV0C1U9_9SPHI</name>
<dbReference type="Gene3D" id="2.160.10.10">
    <property type="entry name" value="Hexapeptide repeat proteins"/>
    <property type="match status" value="1"/>
</dbReference>
<sequence>MDNKNLTNQYYRESGKELFEKRLHAKMQLKKFNDAEPKSFKERQIIIKNLLNTKSNRFFIDPPFYCDYGFNISIDDNFFANYNCTLLDAAPITIGKNVLFGPNVSLFTSTHAIHPEDRAKGWQCSKPINIADNVWLGGNVIVNPGIEIGENSIIGSGSVVTKNIPANVIAAGNPCQIIRPITEADRLDLTKAGSE</sequence>